<proteinExistence type="predicted"/>
<evidence type="ECO:0000313" key="1">
    <source>
        <dbReference type="EMBL" id="MDQ0746902.1"/>
    </source>
</evidence>
<comment type="caution">
    <text evidence="1">The sequence shown here is derived from an EMBL/GenBank/DDBJ whole genome shotgun (WGS) entry which is preliminary data.</text>
</comment>
<organism evidence="1 2">
    <name type="scientific">Streptomyces africanus</name>
    <dbReference type="NCBI Taxonomy" id="231024"/>
    <lineage>
        <taxon>Bacteria</taxon>
        <taxon>Bacillati</taxon>
        <taxon>Actinomycetota</taxon>
        <taxon>Actinomycetes</taxon>
        <taxon>Kitasatosporales</taxon>
        <taxon>Streptomycetaceae</taxon>
        <taxon>Streptomyces</taxon>
    </lineage>
</organism>
<dbReference type="EMBL" id="JAUSYP010000001">
    <property type="protein sequence ID" value="MDQ0746902.1"/>
    <property type="molecule type" value="Genomic_DNA"/>
</dbReference>
<dbReference type="Proteomes" id="UP001232755">
    <property type="component" value="Unassembled WGS sequence"/>
</dbReference>
<name>A0ABU0QHQ0_9ACTN</name>
<evidence type="ECO:0000313" key="2">
    <source>
        <dbReference type="Proteomes" id="UP001232755"/>
    </source>
</evidence>
<gene>
    <name evidence="1" type="ORF">QF034_001133</name>
</gene>
<reference evidence="1 2" key="1">
    <citation type="submission" date="2023-07" db="EMBL/GenBank/DDBJ databases">
        <title>Comparative genomics of wheat-associated soil bacteria to identify genetic determinants of phenazine resistance.</title>
        <authorList>
            <person name="Mouncey N."/>
        </authorList>
    </citation>
    <scope>NUCLEOTIDE SEQUENCE [LARGE SCALE GENOMIC DNA]</scope>
    <source>
        <strain evidence="1 2">B3I12</strain>
    </source>
</reference>
<protein>
    <submittedName>
        <fullName evidence="1">Uncharacterized protein</fullName>
    </submittedName>
</protein>
<keyword evidence="2" id="KW-1185">Reference proteome</keyword>
<dbReference type="RefSeq" id="WP_307173894.1">
    <property type="nucleotide sequence ID" value="NZ_JAUSYP010000001.1"/>
</dbReference>
<sequence>MSSYDEALELAVIAIQETVRKRLDLAFGHDDRAALVDGFVKGEIAFVIFDDVIQTMKVYDEQIVIPDDASGLDGMDSG</sequence>
<accession>A0ABU0QHQ0</accession>